<dbReference type="PANTHER" id="PTHR10231">
    <property type="entry name" value="NUCLEOTIDE-SUGAR TRANSMEMBRANE TRANSPORTER"/>
    <property type="match status" value="1"/>
</dbReference>
<dbReference type="GO" id="GO:0000139">
    <property type="term" value="C:Golgi membrane"/>
    <property type="evidence" value="ECO:0007669"/>
    <property type="project" value="InterPro"/>
</dbReference>
<dbReference type="EMBL" id="HBIZ01046145">
    <property type="protein sequence ID" value="CAE0776917.1"/>
    <property type="molecule type" value="Transcribed_RNA"/>
</dbReference>
<evidence type="ECO:0000256" key="1">
    <source>
        <dbReference type="ARBA" id="ARBA00004141"/>
    </source>
</evidence>
<protein>
    <recommendedName>
        <fullName evidence="8">UDP-galactose transporter</fullName>
    </recommendedName>
</protein>
<proteinExistence type="predicted"/>
<comment type="subcellular location">
    <subcellularLocation>
        <location evidence="1">Membrane</location>
        <topology evidence="1">Multi-pass membrane protein</topology>
    </subcellularLocation>
</comment>
<keyword evidence="4 6" id="KW-0472">Membrane</keyword>
<sequence length="425" mass="45605">MAAELRKWGALTVFVAQNAGVVLLMRYSRVHPSGAPYSSRVAVLMQECTKLPICSLFYFIECGGPLSGLRALRKDLAENSIEWLQLGLPAMLYTLQNNALFIGLTNLEAAVAHVTYQSKIFFTAVFSICMLGKQLGKMQWLGLFMLVLGVVCVQGLADQLLRSAMASGAESAPATKGARLHGRSNAGLRMLGESLVDEASVAGELDAQLLHDADALEDGVLEGARALAEAAAGSAVIGLSAMLTASLCTSFASVYFEKMLKGARKPSLWLRNIQLASYSAAIAVATVLCEEDPLRTTEGWLHGFSFITWCVVGMNVLGGLLVAVTIKYADNIIRGFAQAVAIIFGAMGSYLLFDFHITPSFVVGVCFVIVAILLYGGAIDPEDIGKRLCPARDARGLRLVPAEDDLEDSSSQEPFMKREQEAPQP</sequence>
<dbReference type="PIRSF" id="PIRSF005799">
    <property type="entry name" value="UDP-gal_transpt"/>
    <property type="match status" value="1"/>
</dbReference>
<dbReference type="InterPro" id="IPR037185">
    <property type="entry name" value="EmrE-like"/>
</dbReference>
<evidence type="ECO:0000256" key="3">
    <source>
        <dbReference type="ARBA" id="ARBA00022989"/>
    </source>
</evidence>
<dbReference type="Gene3D" id="1.10.3730.20">
    <property type="match status" value="1"/>
</dbReference>
<keyword evidence="3 6" id="KW-1133">Transmembrane helix</keyword>
<dbReference type="GO" id="GO:0015165">
    <property type="term" value="F:pyrimidine nucleotide-sugar transmembrane transporter activity"/>
    <property type="evidence" value="ECO:0007669"/>
    <property type="project" value="InterPro"/>
</dbReference>
<feature type="transmembrane region" description="Helical" evidence="6">
    <location>
        <begin position="140"/>
        <end position="157"/>
    </location>
</feature>
<feature type="compositionally biased region" description="Basic and acidic residues" evidence="5">
    <location>
        <begin position="415"/>
        <end position="425"/>
    </location>
</feature>
<evidence type="ECO:0000256" key="4">
    <source>
        <dbReference type="ARBA" id="ARBA00023136"/>
    </source>
</evidence>
<evidence type="ECO:0000313" key="7">
    <source>
        <dbReference type="EMBL" id="CAE0776917.1"/>
    </source>
</evidence>
<gene>
    <name evidence="7" type="ORF">PCAR00345_LOCUS29556</name>
</gene>
<feature type="transmembrane region" description="Helical" evidence="6">
    <location>
        <begin position="268"/>
        <end position="288"/>
    </location>
</feature>
<accession>A0A7S4F786</accession>
<dbReference type="NCBIfam" id="TIGR00803">
    <property type="entry name" value="nst"/>
    <property type="match status" value="1"/>
</dbReference>
<keyword evidence="2 6" id="KW-0812">Transmembrane</keyword>
<dbReference type="InterPro" id="IPR007271">
    <property type="entry name" value="Nuc_sug_transpt"/>
</dbReference>
<evidence type="ECO:0000256" key="2">
    <source>
        <dbReference type="ARBA" id="ARBA00022692"/>
    </source>
</evidence>
<reference evidence="7" key="1">
    <citation type="submission" date="2021-01" db="EMBL/GenBank/DDBJ databases">
        <authorList>
            <person name="Corre E."/>
            <person name="Pelletier E."/>
            <person name="Niang G."/>
            <person name="Scheremetjew M."/>
            <person name="Finn R."/>
            <person name="Kale V."/>
            <person name="Holt S."/>
            <person name="Cochrane G."/>
            <person name="Meng A."/>
            <person name="Brown T."/>
            <person name="Cohen L."/>
        </authorList>
    </citation>
    <scope>NUCLEOTIDE SEQUENCE</scope>
    <source>
        <strain evidence="7">CCMP645</strain>
    </source>
</reference>
<dbReference type="AlphaFoldDB" id="A0A7S4F786"/>
<dbReference type="Pfam" id="PF04142">
    <property type="entry name" value="Nuc_sug_transp"/>
    <property type="match status" value="1"/>
</dbReference>
<feature type="transmembrane region" description="Helical" evidence="6">
    <location>
        <begin position="235"/>
        <end position="256"/>
    </location>
</feature>
<organism evidence="7">
    <name type="scientific">Chrysotila carterae</name>
    <name type="common">Marine alga</name>
    <name type="synonym">Syracosphaera carterae</name>
    <dbReference type="NCBI Taxonomy" id="13221"/>
    <lineage>
        <taxon>Eukaryota</taxon>
        <taxon>Haptista</taxon>
        <taxon>Haptophyta</taxon>
        <taxon>Prymnesiophyceae</taxon>
        <taxon>Isochrysidales</taxon>
        <taxon>Isochrysidaceae</taxon>
        <taxon>Chrysotila</taxon>
    </lineage>
</organism>
<evidence type="ECO:0000256" key="5">
    <source>
        <dbReference type="SAM" id="MobiDB-lite"/>
    </source>
</evidence>
<feature type="transmembrane region" description="Helical" evidence="6">
    <location>
        <begin position="300"/>
        <end position="324"/>
    </location>
</feature>
<name>A0A7S4F786_CHRCT</name>
<evidence type="ECO:0000256" key="6">
    <source>
        <dbReference type="SAM" id="Phobius"/>
    </source>
</evidence>
<evidence type="ECO:0008006" key="8">
    <source>
        <dbReference type="Google" id="ProtNLM"/>
    </source>
</evidence>
<feature type="transmembrane region" description="Helical" evidence="6">
    <location>
        <begin position="359"/>
        <end position="378"/>
    </location>
</feature>
<feature type="transmembrane region" description="Helical" evidence="6">
    <location>
        <begin position="336"/>
        <end position="353"/>
    </location>
</feature>
<feature type="region of interest" description="Disordered" evidence="5">
    <location>
        <begin position="400"/>
        <end position="425"/>
    </location>
</feature>
<dbReference type="SUPFAM" id="SSF103481">
    <property type="entry name" value="Multidrug resistance efflux transporter EmrE"/>
    <property type="match status" value="1"/>
</dbReference>